<gene>
    <name evidence="11" type="ORF">KC01_LOCUS38742</name>
</gene>
<evidence type="ECO:0000256" key="3">
    <source>
        <dbReference type="ARBA" id="ARBA00022692"/>
    </source>
</evidence>
<feature type="transmembrane region" description="Helical" evidence="9">
    <location>
        <begin position="118"/>
        <end position="136"/>
    </location>
</feature>
<dbReference type="InterPro" id="IPR051689">
    <property type="entry name" value="Sterol_desaturase/TMEM195"/>
</dbReference>
<reference evidence="11 12" key="1">
    <citation type="submission" date="2024-04" db="EMBL/GenBank/DDBJ databases">
        <authorList>
            <person name="Waldvogel A.-M."/>
            <person name="Schoenle A."/>
        </authorList>
    </citation>
    <scope>NUCLEOTIDE SEQUENCE [LARGE SCALE GENOMIC DNA]</scope>
</reference>
<dbReference type="GO" id="GO:0006643">
    <property type="term" value="P:membrane lipid metabolic process"/>
    <property type="evidence" value="ECO:0007669"/>
    <property type="project" value="TreeGrafter"/>
</dbReference>
<evidence type="ECO:0000313" key="11">
    <source>
        <dbReference type="EMBL" id="CAL1612421.1"/>
    </source>
</evidence>
<protein>
    <recommendedName>
        <fullName evidence="10">Alkylglycerol monooxygenase C-terminal domain-containing protein</fullName>
    </recommendedName>
</protein>
<comment type="cofactor">
    <cofactor evidence="1">
        <name>Fe cation</name>
        <dbReference type="ChEBI" id="CHEBI:24875"/>
    </cofactor>
</comment>
<evidence type="ECO:0000256" key="1">
    <source>
        <dbReference type="ARBA" id="ARBA00001962"/>
    </source>
</evidence>
<evidence type="ECO:0000259" key="10">
    <source>
        <dbReference type="Pfam" id="PF24858"/>
    </source>
</evidence>
<dbReference type="GO" id="GO:0005789">
    <property type="term" value="C:endoplasmic reticulum membrane"/>
    <property type="evidence" value="ECO:0007669"/>
    <property type="project" value="UniProtKB-SubCell"/>
</dbReference>
<dbReference type="GO" id="GO:0050479">
    <property type="term" value="F:glyceryl-ether monooxygenase activity"/>
    <property type="evidence" value="ECO:0007669"/>
    <property type="project" value="TreeGrafter"/>
</dbReference>
<keyword evidence="6" id="KW-0560">Oxidoreductase</keyword>
<dbReference type="Pfam" id="PF24858">
    <property type="entry name" value="AGMP_C"/>
    <property type="match status" value="1"/>
</dbReference>
<evidence type="ECO:0000256" key="8">
    <source>
        <dbReference type="ARBA" id="ARBA00023136"/>
    </source>
</evidence>
<keyword evidence="8 9" id="KW-0472">Membrane</keyword>
<dbReference type="AlphaFoldDB" id="A0AAV2MH88"/>
<comment type="subcellular location">
    <subcellularLocation>
        <location evidence="2">Endoplasmic reticulum membrane</location>
        <topology evidence="2">Multi-pass membrane protein</topology>
    </subcellularLocation>
</comment>
<keyword evidence="5 9" id="KW-1133">Transmembrane helix</keyword>
<feature type="transmembrane region" description="Helical" evidence="9">
    <location>
        <begin position="178"/>
        <end position="200"/>
    </location>
</feature>
<sequence length="299" mass="33741">MRHAEGCIGKRGTFAEESEKVIYGLVYPIKTFEIFYIQLHYYLYLWKKSTYYTTITHKILTFLNGPSWKPGKPRLGDHVDNPKMSTPGLPDVYPGPPGCLPRVTGSERPHDSRWALPLQLYVVLHFLLLLVTYHNLFDSKTMLSQITIFSMTCYILLTLTSLGFIIDQRASAALLEMLRCIVMVTMLRYNVLTVPLLPLLPWATQCFHTDWVLCADPGVVCRVSALVADANIDLLQMRGSIDHKIGVPLALLQPPPPSAPLGSGSHYLRLLLTRSGWRSLQEIRPRSHSCATQVFSCLN</sequence>
<evidence type="ECO:0000313" key="12">
    <source>
        <dbReference type="Proteomes" id="UP001497482"/>
    </source>
</evidence>
<name>A0AAV2MH88_KNICA</name>
<keyword evidence="7" id="KW-0408">Iron</keyword>
<evidence type="ECO:0000256" key="6">
    <source>
        <dbReference type="ARBA" id="ARBA00023002"/>
    </source>
</evidence>
<dbReference type="Proteomes" id="UP001497482">
    <property type="component" value="Chromosome 7"/>
</dbReference>
<evidence type="ECO:0000256" key="2">
    <source>
        <dbReference type="ARBA" id="ARBA00004477"/>
    </source>
</evidence>
<dbReference type="PANTHER" id="PTHR21624">
    <property type="entry name" value="STEROL DESATURASE-RELATED PROTEIN"/>
    <property type="match status" value="1"/>
</dbReference>
<organism evidence="11 12">
    <name type="scientific">Knipowitschia caucasica</name>
    <name type="common">Caucasian dwarf goby</name>
    <name type="synonym">Pomatoschistus caucasicus</name>
    <dbReference type="NCBI Taxonomy" id="637954"/>
    <lineage>
        <taxon>Eukaryota</taxon>
        <taxon>Metazoa</taxon>
        <taxon>Chordata</taxon>
        <taxon>Craniata</taxon>
        <taxon>Vertebrata</taxon>
        <taxon>Euteleostomi</taxon>
        <taxon>Actinopterygii</taxon>
        <taxon>Neopterygii</taxon>
        <taxon>Teleostei</taxon>
        <taxon>Neoteleostei</taxon>
        <taxon>Acanthomorphata</taxon>
        <taxon>Gobiaria</taxon>
        <taxon>Gobiiformes</taxon>
        <taxon>Gobioidei</taxon>
        <taxon>Gobiidae</taxon>
        <taxon>Gobiinae</taxon>
        <taxon>Knipowitschia</taxon>
    </lineage>
</organism>
<evidence type="ECO:0000256" key="7">
    <source>
        <dbReference type="ARBA" id="ARBA00023004"/>
    </source>
</evidence>
<keyword evidence="4" id="KW-0256">Endoplasmic reticulum</keyword>
<keyword evidence="3 9" id="KW-0812">Transmembrane</keyword>
<dbReference type="InterPro" id="IPR056853">
    <property type="entry name" value="AGMP_C"/>
</dbReference>
<evidence type="ECO:0000256" key="4">
    <source>
        <dbReference type="ARBA" id="ARBA00022824"/>
    </source>
</evidence>
<dbReference type="PANTHER" id="PTHR21624:SF1">
    <property type="entry name" value="ALKYLGLYCEROL MONOOXYGENASE"/>
    <property type="match status" value="1"/>
</dbReference>
<accession>A0AAV2MH88</accession>
<keyword evidence="12" id="KW-1185">Reference proteome</keyword>
<feature type="domain" description="Alkylglycerol monooxygenase C-terminal" evidence="10">
    <location>
        <begin position="118"/>
        <end position="196"/>
    </location>
</feature>
<feature type="transmembrane region" description="Helical" evidence="9">
    <location>
        <begin position="142"/>
        <end position="166"/>
    </location>
</feature>
<evidence type="ECO:0000256" key="9">
    <source>
        <dbReference type="SAM" id="Phobius"/>
    </source>
</evidence>
<dbReference type="EMBL" id="OZ035829">
    <property type="protein sequence ID" value="CAL1612421.1"/>
    <property type="molecule type" value="Genomic_DNA"/>
</dbReference>
<proteinExistence type="predicted"/>
<evidence type="ECO:0000256" key="5">
    <source>
        <dbReference type="ARBA" id="ARBA00022989"/>
    </source>
</evidence>